<dbReference type="WBParaSite" id="PTRK_0000453500.1">
    <property type="protein sequence ID" value="PTRK_0000453500.1"/>
    <property type="gene ID" value="PTRK_0000453500"/>
</dbReference>
<dbReference type="STRING" id="131310.A0A0N4ZAN0"/>
<reference evidence="4" key="1">
    <citation type="submission" date="2017-02" db="UniProtKB">
        <authorList>
            <consortium name="WormBaseParasite"/>
        </authorList>
    </citation>
    <scope>IDENTIFICATION</scope>
</reference>
<keyword evidence="3" id="KW-1185">Reference proteome</keyword>
<dbReference type="PANTHER" id="PTHR13802">
    <property type="entry name" value="MUCIN 4-RELATED"/>
    <property type="match status" value="1"/>
</dbReference>
<evidence type="ECO:0000256" key="1">
    <source>
        <dbReference type="SAM" id="MobiDB-lite"/>
    </source>
</evidence>
<feature type="region of interest" description="Disordered" evidence="1">
    <location>
        <begin position="370"/>
        <end position="398"/>
    </location>
</feature>
<protein>
    <submittedName>
        <fullName evidence="4">GPS domain-containing protein</fullName>
    </submittedName>
</protein>
<feature type="compositionally biased region" description="Low complexity" evidence="1">
    <location>
        <begin position="319"/>
        <end position="356"/>
    </location>
</feature>
<dbReference type="PANTHER" id="PTHR13802:SF52">
    <property type="entry name" value="MUCIN-4"/>
    <property type="match status" value="1"/>
</dbReference>
<accession>A0A0N4ZAN0</accession>
<dbReference type="AlphaFoldDB" id="A0A0N4ZAN0"/>
<dbReference type="InterPro" id="IPR051495">
    <property type="entry name" value="Epithelial_Barrier/Signaling"/>
</dbReference>
<dbReference type="Proteomes" id="UP000038045">
    <property type="component" value="Unplaced"/>
</dbReference>
<keyword evidence="2" id="KW-0472">Membrane</keyword>
<evidence type="ECO:0000313" key="3">
    <source>
        <dbReference type="Proteomes" id="UP000038045"/>
    </source>
</evidence>
<evidence type="ECO:0000256" key="2">
    <source>
        <dbReference type="SAM" id="Phobius"/>
    </source>
</evidence>
<organism evidence="3 4">
    <name type="scientific">Parastrongyloides trichosuri</name>
    <name type="common">Possum-specific nematode worm</name>
    <dbReference type="NCBI Taxonomy" id="131310"/>
    <lineage>
        <taxon>Eukaryota</taxon>
        <taxon>Metazoa</taxon>
        <taxon>Ecdysozoa</taxon>
        <taxon>Nematoda</taxon>
        <taxon>Chromadorea</taxon>
        <taxon>Rhabditida</taxon>
        <taxon>Tylenchina</taxon>
        <taxon>Panagrolaimomorpha</taxon>
        <taxon>Strongyloidoidea</taxon>
        <taxon>Strongyloididae</taxon>
        <taxon>Parastrongyloides</taxon>
    </lineage>
</organism>
<keyword evidence="2" id="KW-1133">Transmembrane helix</keyword>
<sequence>MNADNKIYSKNIITGKLYYYGICVPQDTGYGEPQANYTAPSTSATPVKCPHNNVVETCSEGYCAMFQYQNLYSNDSEETKGSFQSCPNIIINELYVLQKSEVSTWNYQFYDSLYQAAQLCIDQKSLTMLSKNEDYTFFWSIECYIPTTEESSPTFPPIPDLNFYATTKMISVSTTGSSSTTLSSSVGPSSSEIPTTLISTSTTLRPSTSVRPSTTLIPTTLISTSTTSRPSTSVRPSTTLITSTIIPTTSILTSTVISPSTTLHTSTSVKPTTLIVSTIIPTTSNPTSTISPSTTINSQTTLNPSSTSVNIQTTSDIMSTTQSSPTITTSSTTTVHQTSTSNSPSTSISTTTQNIPTTTQINLTTVNSSSTSVSATTENIPTTTQQISSTTMNASSTSISATTQITSTSVSTTTLNSSSSTQTYDHSTTQSIMTSTELNDDVELIVISTTETVSSTNQNIITTTKGGKSNTIISFNTNTFRPCTNVADKCVYVSLSAPELAIGTISGCASDVGTILEKIFYQRIDVKDTMIQYYDPITHQFDINKFCNIAGNGSKIYTELIINGVFNYYGICVPQGSSYGLKLANFVPPSASATPVLCPVGNTSEICYEGYCSMFDYVTLYENVNAEEHYAYEYCPNLMYNRIYKTMISNNTWNSEFKFSLLEAGRLCANKTGSDTLSVHGQMTYYWFVNCYVPSKNNVFPTFPPLPDITVYATTTIGPQTRVLITSPTQQRECNNVTDNCVYISLSIPGLSVGTLSGCSTNISSTMTTIINQRLDIIDVFSPFSNNVTKEFDAKKFCAQVTNKNMIYNAQVLTGNMSYYGECVNQGEIFYPPLANFTAPTTSVTPVQCPSDNTTETCSEGYCGMLEYADLTPVIDGQYHEAFRYCPTFLINMIYIVSTQASDIWNPNLRYGLQQTPKLCIDRLSTRTLTKMESQLGICKDIDDNCVYVSLNIPGLSVGTFSGCSSNVSLILQTIIEQRLDVKDAMIQFFSDMSRKFDTRKLCDQVTNYKKIHTLEVITGNMSYYGECVKDGQEFSPPLANFTAPTSPATPVQCPFKNETYYCSEGYCGMLEYADLTPDGEGQFQNQLRSCPTTIINQIYKTSTSKYYIWNNQLKSNMPFAAKKCINQSTLNFLSKNGRSSFYIYTNCYIPEKDVIPQFPAIPDLYQYTTTIGSTYHPFTIITKRSTIETTTKGTISNIHMSIVTFIFVILSFLFF</sequence>
<name>A0A0N4ZAN0_PARTI</name>
<feature type="compositionally biased region" description="Low complexity" evidence="1">
    <location>
        <begin position="285"/>
        <end position="301"/>
    </location>
</feature>
<feature type="compositionally biased region" description="Polar residues" evidence="1">
    <location>
        <begin position="302"/>
        <end position="318"/>
    </location>
</feature>
<keyword evidence="2" id="KW-0812">Transmembrane</keyword>
<proteinExistence type="predicted"/>
<evidence type="ECO:0000313" key="4">
    <source>
        <dbReference type="WBParaSite" id="PTRK_0000453500.1"/>
    </source>
</evidence>
<feature type="transmembrane region" description="Helical" evidence="2">
    <location>
        <begin position="1195"/>
        <end position="1215"/>
    </location>
</feature>
<feature type="region of interest" description="Disordered" evidence="1">
    <location>
        <begin position="285"/>
        <end position="356"/>
    </location>
</feature>